<proteinExistence type="predicted"/>
<organism evidence="1 2">
    <name type="scientific">Hymenobacter swuensis DY53</name>
    <dbReference type="NCBI Taxonomy" id="1227739"/>
    <lineage>
        <taxon>Bacteria</taxon>
        <taxon>Pseudomonadati</taxon>
        <taxon>Bacteroidota</taxon>
        <taxon>Cytophagia</taxon>
        <taxon>Cytophagales</taxon>
        <taxon>Hymenobacteraceae</taxon>
        <taxon>Hymenobacter</taxon>
    </lineage>
</organism>
<sequence>MLLFDTLLQMQTLRSRLALVLLLCFARVLLPDAWVLALHQHAHTTEEPTQATGWPKGKALVSAKHQHCDADQFFKSAFEPAPATQAAPAEPLQFAAPVTAAVAAVQVTDHFTTPDLRGPPARA</sequence>
<dbReference type="KEGG" id="hsw:Hsw_0260"/>
<dbReference type="AlphaFoldDB" id="W8F1Z9"/>
<evidence type="ECO:0000313" key="2">
    <source>
        <dbReference type="Proteomes" id="UP000019423"/>
    </source>
</evidence>
<gene>
    <name evidence="1" type="ORF">Hsw_0260</name>
</gene>
<dbReference type="PATRIC" id="fig|1227739.3.peg.529"/>
<dbReference type="HOGENOM" id="CLU_2012128_0_0_10"/>
<accession>W8F1Z9</accession>
<dbReference type="Proteomes" id="UP000019423">
    <property type="component" value="Chromosome"/>
</dbReference>
<name>W8F1Z9_9BACT</name>
<dbReference type="EMBL" id="CP007145">
    <property type="protein sequence ID" value="AHJ95855.1"/>
    <property type="molecule type" value="Genomic_DNA"/>
</dbReference>
<protein>
    <submittedName>
        <fullName evidence="1">Uncharacterized protein</fullName>
    </submittedName>
</protein>
<keyword evidence="2" id="KW-1185">Reference proteome</keyword>
<dbReference type="eggNOG" id="ENOG502ZQM2">
    <property type="taxonomic scope" value="Bacteria"/>
</dbReference>
<reference evidence="1 2" key="1">
    <citation type="submission" date="2014-01" db="EMBL/GenBank/DDBJ databases">
        <title>Complete genome sequence of ionizing-radiation resistance bacterium Hymenobacter swuensis DY53.</title>
        <authorList>
            <person name="Jung J.-H."/>
            <person name="Jeong S.-W."/>
            <person name="Joe M.-H."/>
            <person name="Cho y.-j."/>
            <person name="Kim M.-K."/>
            <person name="Lim S.-Y."/>
        </authorList>
    </citation>
    <scope>NUCLEOTIDE SEQUENCE [LARGE SCALE GENOMIC DNA]</scope>
    <source>
        <strain evidence="1 2">DY53</strain>
    </source>
</reference>
<evidence type="ECO:0000313" key="1">
    <source>
        <dbReference type="EMBL" id="AHJ95855.1"/>
    </source>
</evidence>